<protein>
    <submittedName>
        <fullName evidence="4">Phosphopantetheine-binding protein</fullName>
    </submittedName>
</protein>
<comment type="caution">
    <text evidence="4">The sequence shown here is derived from an EMBL/GenBank/DDBJ whole genome shotgun (WGS) entry which is preliminary data.</text>
</comment>
<evidence type="ECO:0000313" key="4">
    <source>
        <dbReference type="EMBL" id="MDB6375259.1"/>
    </source>
</evidence>
<dbReference type="InterPro" id="IPR036736">
    <property type="entry name" value="ACP-like_sf"/>
</dbReference>
<dbReference type="RefSeq" id="WP_271868315.1">
    <property type="nucleotide sequence ID" value="NZ_JAQMFO010000115.1"/>
</dbReference>
<organism evidence="4 5">
    <name type="scientific">Photorhabdus bodei</name>
    <dbReference type="NCBI Taxonomy" id="2029681"/>
    <lineage>
        <taxon>Bacteria</taxon>
        <taxon>Pseudomonadati</taxon>
        <taxon>Pseudomonadota</taxon>
        <taxon>Gammaproteobacteria</taxon>
        <taxon>Enterobacterales</taxon>
        <taxon>Morganellaceae</taxon>
        <taxon>Photorhabdus</taxon>
    </lineage>
</organism>
<evidence type="ECO:0000313" key="5">
    <source>
        <dbReference type="Proteomes" id="UP001212996"/>
    </source>
</evidence>
<dbReference type="Pfam" id="PF00550">
    <property type="entry name" value="PP-binding"/>
    <property type="match status" value="1"/>
</dbReference>
<dbReference type="AlphaFoldDB" id="A0AAW6BTE0"/>
<dbReference type="EMBL" id="JAQMFO010000115">
    <property type="protein sequence ID" value="MDB6375259.1"/>
    <property type="molecule type" value="Genomic_DNA"/>
</dbReference>
<name>A0AAW6BTE0_9GAMM</name>
<accession>A0AAW6BTE0</accession>
<keyword evidence="2" id="KW-0597">Phosphoprotein</keyword>
<gene>
    <name evidence="4" type="ORF">PH362_26135</name>
</gene>
<evidence type="ECO:0000256" key="1">
    <source>
        <dbReference type="ARBA" id="ARBA00022450"/>
    </source>
</evidence>
<reference evidence="4" key="1">
    <citation type="submission" date="2023-01" db="EMBL/GenBank/DDBJ databases">
        <title>Genome sequencing of Photorhabdus bodei 09-20.</title>
        <authorList>
            <person name="Kalindamar S."/>
            <person name="Kumru S."/>
        </authorList>
    </citation>
    <scope>NUCLEOTIDE SEQUENCE</scope>
    <source>
        <strain evidence="4">09-20</strain>
    </source>
</reference>
<dbReference type="PANTHER" id="PTHR44845:SF6">
    <property type="entry name" value="BETA-ALANINE-ACTIVATING ENZYME"/>
    <property type="match status" value="1"/>
</dbReference>
<dbReference type="InterPro" id="IPR006162">
    <property type="entry name" value="Ppantetheine_attach_site"/>
</dbReference>
<dbReference type="PROSITE" id="PS50075">
    <property type="entry name" value="CARRIER"/>
    <property type="match status" value="1"/>
</dbReference>
<feature type="domain" description="Carrier" evidence="3">
    <location>
        <begin position="1"/>
        <end position="60"/>
    </location>
</feature>
<keyword evidence="1" id="KW-0596">Phosphopantetheine</keyword>
<evidence type="ECO:0000259" key="3">
    <source>
        <dbReference type="PROSITE" id="PS50075"/>
    </source>
</evidence>
<proteinExistence type="predicted"/>
<dbReference type="Proteomes" id="UP001212996">
    <property type="component" value="Unassembled WGS sequence"/>
</dbReference>
<feature type="non-terminal residue" evidence="4">
    <location>
        <position position="1"/>
    </location>
</feature>
<sequence length="91" mass="10500">LLGVEHIGRHDNFFELGGHSLLTVQLLARIRTEFEVEIAIHQLFSYPTICLFGELIIDAQLLQFDVDSLRKLNEIIKAPNHRTTLNFTKEK</sequence>
<evidence type="ECO:0000256" key="2">
    <source>
        <dbReference type="ARBA" id="ARBA00022553"/>
    </source>
</evidence>
<dbReference type="PANTHER" id="PTHR44845">
    <property type="entry name" value="CARRIER DOMAIN-CONTAINING PROTEIN"/>
    <property type="match status" value="1"/>
</dbReference>
<dbReference type="InterPro" id="IPR009081">
    <property type="entry name" value="PP-bd_ACP"/>
</dbReference>
<dbReference type="Gene3D" id="1.10.1200.10">
    <property type="entry name" value="ACP-like"/>
    <property type="match status" value="1"/>
</dbReference>
<dbReference type="PROSITE" id="PS00012">
    <property type="entry name" value="PHOSPHOPANTETHEINE"/>
    <property type="match status" value="1"/>
</dbReference>
<dbReference type="SUPFAM" id="SSF47336">
    <property type="entry name" value="ACP-like"/>
    <property type="match status" value="1"/>
</dbReference>